<keyword evidence="6" id="KW-1133">Transmembrane helix</keyword>
<sequence length="281" mass="31485">MVTSRDDFSIAIRSAFLKKGVKQNFSLLALIIASIILLSLEAINSKSLNFVRSAIKDVVYRTSFIVSMPGNSITSVSTKVQNYFEVYEQYEIVKSKLQQLENQQNQINYLKIENDKLKKIINDTDIYNHESITAKVLVDKKSPFLKSVILNKGFNSGLKKGMPVLDGPYFVGRITEVNYLSSRALLINDLNSKIPVLIEPMGYQAIMSGTGDKPALLEFLPKNHQLEVGSLVYTSGTGGIFFPGIPIGRVELIEKKFRIRFFSDLSQLYLVNVIMSKLIGS</sequence>
<dbReference type="InterPro" id="IPR055342">
    <property type="entry name" value="MreC_beta-barrel_core"/>
</dbReference>
<dbReference type="GO" id="GO:0008360">
    <property type="term" value="P:regulation of cell shape"/>
    <property type="evidence" value="ECO:0007669"/>
    <property type="project" value="UniProtKB-KW"/>
</dbReference>
<dbReference type="Gene3D" id="2.40.10.340">
    <property type="entry name" value="Rod shape-determining protein MreC, domain 1"/>
    <property type="match status" value="1"/>
</dbReference>
<feature type="non-terminal residue" evidence="8">
    <location>
        <position position="281"/>
    </location>
</feature>
<organism evidence="8">
    <name type="scientific">marine metagenome</name>
    <dbReference type="NCBI Taxonomy" id="408172"/>
    <lineage>
        <taxon>unclassified sequences</taxon>
        <taxon>metagenomes</taxon>
        <taxon>ecological metagenomes</taxon>
    </lineage>
</organism>
<dbReference type="NCBIfam" id="TIGR00219">
    <property type="entry name" value="mreC"/>
    <property type="match status" value="1"/>
</dbReference>
<evidence type="ECO:0000256" key="1">
    <source>
        <dbReference type="ARBA" id="ARBA00009369"/>
    </source>
</evidence>
<dbReference type="InterPro" id="IPR007221">
    <property type="entry name" value="MreC"/>
</dbReference>
<feature type="domain" description="Rod shape-determining protein MreC beta-barrel core" evidence="7">
    <location>
        <begin position="136"/>
        <end position="274"/>
    </location>
</feature>
<feature type="coiled-coil region" evidence="5">
    <location>
        <begin position="83"/>
        <end position="120"/>
    </location>
</feature>
<protein>
    <recommendedName>
        <fullName evidence="2">Cell shape-determining protein MreC</fullName>
    </recommendedName>
    <alternativeName>
        <fullName evidence="4">Cell shape protein MreC</fullName>
    </alternativeName>
</protein>
<dbReference type="EMBL" id="UINC01097355">
    <property type="protein sequence ID" value="SVC54991.1"/>
    <property type="molecule type" value="Genomic_DNA"/>
</dbReference>
<reference evidence="8" key="1">
    <citation type="submission" date="2018-05" db="EMBL/GenBank/DDBJ databases">
        <authorList>
            <person name="Lanie J.A."/>
            <person name="Ng W.-L."/>
            <person name="Kazmierczak K.M."/>
            <person name="Andrzejewski T.M."/>
            <person name="Davidsen T.M."/>
            <person name="Wayne K.J."/>
            <person name="Tettelin H."/>
            <person name="Glass J.I."/>
            <person name="Rusch D."/>
            <person name="Podicherti R."/>
            <person name="Tsui H.-C.T."/>
            <person name="Winkler M.E."/>
        </authorList>
    </citation>
    <scope>NUCLEOTIDE SEQUENCE</scope>
</reference>
<dbReference type="GO" id="GO:0005886">
    <property type="term" value="C:plasma membrane"/>
    <property type="evidence" value="ECO:0007669"/>
    <property type="project" value="TreeGrafter"/>
</dbReference>
<keyword evidence="3" id="KW-0133">Cell shape</keyword>
<gene>
    <name evidence="8" type="ORF">METZ01_LOCUS307845</name>
</gene>
<evidence type="ECO:0000259" key="7">
    <source>
        <dbReference type="Pfam" id="PF04085"/>
    </source>
</evidence>
<dbReference type="PANTHER" id="PTHR34138:SF1">
    <property type="entry name" value="CELL SHAPE-DETERMINING PROTEIN MREC"/>
    <property type="match status" value="1"/>
</dbReference>
<keyword evidence="5" id="KW-0175">Coiled coil</keyword>
<keyword evidence="6" id="KW-0472">Membrane</keyword>
<comment type="similarity">
    <text evidence="1">Belongs to the MreC family.</text>
</comment>
<evidence type="ECO:0000256" key="6">
    <source>
        <dbReference type="SAM" id="Phobius"/>
    </source>
</evidence>
<evidence type="ECO:0000256" key="5">
    <source>
        <dbReference type="SAM" id="Coils"/>
    </source>
</evidence>
<evidence type="ECO:0000256" key="4">
    <source>
        <dbReference type="ARBA" id="ARBA00032089"/>
    </source>
</evidence>
<dbReference type="Gene3D" id="2.40.10.350">
    <property type="entry name" value="Rod shape-determining protein MreC, domain 2"/>
    <property type="match status" value="1"/>
</dbReference>
<dbReference type="Pfam" id="PF04085">
    <property type="entry name" value="MreC"/>
    <property type="match status" value="1"/>
</dbReference>
<dbReference type="PANTHER" id="PTHR34138">
    <property type="entry name" value="CELL SHAPE-DETERMINING PROTEIN MREC"/>
    <property type="match status" value="1"/>
</dbReference>
<name>A0A382N613_9ZZZZ</name>
<accession>A0A382N613</accession>
<evidence type="ECO:0000256" key="3">
    <source>
        <dbReference type="ARBA" id="ARBA00022960"/>
    </source>
</evidence>
<proteinExistence type="inferred from homology"/>
<dbReference type="PIRSF" id="PIRSF038471">
    <property type="entry name" value="MreC"/>
    <property type="match status" value="1"/>
</dbReference>
<keyword evidence="6" id="KW-0812">Transmembrane</keyword>
<dbReference type="InterPro" id="IPR042177">
    <property type="entry name" value="Cell/Rod_1"/>
</dbReference>
<dbReference type="AlphaFoldDB" id="A0A382N613"/>
<evidence type="ECO:0000313" key="8">
    <source>
        <dbReference type="EMBL" id="SVC54991.1"/>
    </source>
</evidence>
<evidence type="ECO:0000256" key="2">
    <source>
        <dbReference type="ARBA" id="ARBA00013855"/>
    </source>
</evidence>
<feature type="transmembrane region" description="Helical" evidence="6">
    <location>
        <begin position="25"/>
        <end position="43"/>
    </location>
</feature>
<dbReference type="InterPro" id="IPR042175">
    <property type="entry name" value="Cell/Rod_MreC_2"/>
</dbReference>